<dbReference type="EMBL" id="FNKL01000004">
    <property type="protein sequence ID" value="SDR04788.1"/>
    <property type="molecule type" value="Genomic_DNA"/>
</dbReference>
<dbReference type="GO" id="GO:0003700">
    <property type="term" value="F:DNA-binding transcription factor activity"/>
    <property type="evidence" value="ECO:0007669"/>
    <property type="project" value="InterPro"/>
</dbReference>
<organism evidence="2 3">
    <name type="scientific">Chryseobacterium soldanellicola</name>
    <dbReference type="NCBI Taxonomy" id="311333"/>
    <lineage>
        <taxon>Bacteria</taxon>
        <taxon>Pseudomonadati</taxon>
        <taxon>Bacteroidota</taxon>
        <taxon>Flavobacteriia</taxon>
        <taxon>Flavobacteriales</taxon>
        <taxon>Weeksellaceae</taxon>
        <taxon>Chryseobacterium group</taxon>
        <taxon>Chryseobacterium</taxon>
    </lineage>
</organism>
<proteinExistence type="predicted"/>
<evidence type="ECO:0000313" key="2">
    <source>
        <dbReference type="EMBL" id="SDR04788.1"/>
    </source>
</evidence>
<evidence type="ECO:0000313" key="3">
    <source>
        <dbReference type="Proteomes" id="UP000199627"/>
    </source>
</evidence>
<feature type="domain" description="HTH araC/xylS-type" evidence="1">
    <location>
        <begin position="160"/>
        <end position="264"/>
    </location>
</feature>
<keyword evidence="2" id="KW-0238">DNA-binding</keyword>
<dbReference type="GO" id="GO:0043565">
    <property type="term" value="F:sequence-specific DNA binding"/>
    <property type="evidence" value="ECO:0007669"/>
    <property type="project" value="InterPro"/>
</dbReference>
<dbReference type="SMART" id="SM00342">
    <property type="entry name" value="HTH_ARAC"/>
    <property type="match status" value="1"/>
</dbReference>
<dbReference type="Proteomes" id="UP000199627">
    <property type="component" value="Unassembled WGS sequence"/>
</dbReference>
<dbReference type="PROSITE" id="PS01124">
    <property type="entry name" value="HTH_ARAC_FAMILY_2"/>
    <property type="match status" value="1"/>
</dbReference>
<dbReference type="STRING" id="311333.SAMN05421664_3281"/>
<keyword evidence="3" id="KW-1185">Reference proteome</keyword>
<dbReference type="AlphaFoldDB" id="A0A1H1FVS3"/>
<dbReference type="RefSeq" id="WP_089756788.1">
    <property type="nucleotide sequence ID" value="NZ_FNKL01000004.1"/>
</dbReference>
<sequence>MTEKEEKYTHFRIAVPADYEEVFSHFYYAENRSAETISRTFLPSYQTILIFNFGARAILESKKNTQLKINKCLVLGPIKYSFNYSLPTGSAILVANFNGDAFYRFFGNASVAEHLPIDPDDLLNENCFTALWGELDKIDDPNLQVSYILDFCRPYLKPRNVIIEQLTNFTDDTLNPIKSVAVQQNQTERNVQLNHKKYLGYTAKEINRHRRFIKAIELIQTVASKSAKIDWFEIISDCGYYDQSQLIHDFKHYINLSPTKYLRFQEEICNAKSD</sequence>
<dbReference type="Gene3D" id="1.10.10.60">
    <property type="entry name" value="Homeodomain-like"/>
    <property type="match status" value="1"/>
</dbReference>
<dbReference type="InterPro" id="IPR018060">
    <property type="entry name" value="HTH_AraC"/>
</dbReference>
<evidence type="ECO:0000259" key="1">
    <source>
        <dbReference type="PROSITE" id="PS01124"/>
    </source>
</evidence>
<reference evidence="3" key="1">
    <citation type="submission" date="2016-10" db="EMBL/GenBank/DDBJ databases">
        <authorList>
            <person name="Varghese N."/>
            <person name="Submissions S."/>
        </authorList>
    </citation>
    <scope>NUCLEOTIDE SEQUENCE [LARGE SCALE GENOMIC DNA]</scope>
    <source>
        <strain evidence="3">DSM 17072</strain>
    </source>
</reference>
<dbReference type="OrthoDB" id="635259at2"/>
<name>A0A1H1FVS3_9FLAO</name>
<accession>A0A1H1FVS3</accession>
<protein>
    <submittedName>
        <fullName evidence="2">AraC-type DNA-binding protein</fullName>
    </submittedName>
</protein>
<gene>
    <name evidence="2" type="ORF">SAMN05421664_3281</name>
</gene>